<organism evidence="2 3">
    <name type="scientific">Candidatus Fimisoma avicola</name>
    <dbReference type="NCBI Taxonomy" id="2840826"/>
    <lineage>
        <taxon>Bacteria</taxon>
        <taxon>Bacillati</taxon>
        <taxon>Bacillota</taxon>
        <taxon>Clostridia</taxon>
        <taxon>Eubacteriales</taxon>
        <taxon>Candidatus Fimisoma</taxon>
    </lineage>
</organism>
<sequence length="163" mass="18446">MGYKKKTEVLTGGGCKGILPLSIVRKKGGMIGYYSTSGYIRLSDLHELTVSGILTVAEETVAAIQECGQYLIFPEEYVINTDTVYIREDFKQIKFTYIPDRYSVSGRKKFSAFLEQLKDMTTENGRMYLDMLSQLSDTENLSLMKMKAFISRLKREAGIYGIS</sequence>
<evidence type="ECO:0000313" key="2">
    <source>
        <dbReference type="EMBL" id="HIU28351.1"/>
    </source>
</evidence>
<evidence type="ECO:0000259" key="1">
    <source>
        <dbReference type="Pfam" id="PF19909"/>
    </source>
</evidence>
<proteinExistence type="predicted"/>
<gene>
    <name evidence="2" type="ORF">IAD16_08230</name>
</gene>
<dbReference type="InterPro" id="IPR045962">
    <property type="entry name" value="DUF6382"/>
</dbReference>
<accession>A0A9D1I4R0</accession>
<name>A0A9D1I4R0_9FIRM</name>
<dbReference type="Pfam" id="PF19909">
    <property type="entry name" value="DUF6382"/>
    <property type="match status" value="1"/>
</dbReference>
<reference evidence="2" key="1">
    <citation type="submission" date="2020-10" db="EMBL/GenBank/DDBJ databases">
        <authorList>
            <person name="Gilroy R."/>
        </authorList>
    </citation>
    <scope>NUCLEOTIDE SEQUENCE</scope>
    <source>
        <strain evidence="2">11300</strain>
    </source>
</reference>
<comment type="caution">
    <text evidence="2">The sequence shown here is derived from an EMBL/GenBank/DDBJ whole genome shotgun (WGS) entry which is preliminary data.</text>
</comment>
<protein>
    <recommendedName>
        <fullName evidence="1">DUF6382 domain-containing protein</fullName>
    </recommendedName>
</protein>
<dbReference type="AlphaFoldDB" id="A0A9D1I4R0"/>
<feature type="domain" description="DUF6382" evidence="1">
    <location>
        <begin position="7"/>
        <end position="119"/>
    </location>
</feature>
<dbReference type="EMBL" id="DVMO01000125">
    <property type="protein sequence ID" value="HIU28351.1"/>
    <property type="molecule type" value="Genomic_DNA"/>
</dbReference>
<evidence type="ECO:0000313" key="3">
    <source>
        <dbReference type="Proteomes" id="UP000824091"/>
    </source>
</evidence>
<dbReference type="Proteomes" id="UP000824091">
    <property type="component" value="Unassembled WGS sequence"/>
</dbReference>
<reference evidence="2" key="2">
    <citation type="journal article" date="2021" name="PeerJ">
        <title>Extensive microbial diversity within the chicken gut microbiome revealed by metagenomics and culture.</title>
        <authorList>
            <person name="Gilroy R."/>
            <person name="Ravi A."/>
            <person name="Getino M."/>
            <person name="Pursley I."/>
            <person name="Horton D.L."/>
            <person name="Alikhan N.F."/>
            <person name="Baker D."/>
            <person name="Gharbi K."/>
            <person name="Hall N."/>
            <person name="Watson M."/>
            <person name="Adriaenssens E.M."/>
            <person name="Foster-Nyarko E."/>
            <person name="Jarju S."/>
            <person name="Secka A."/>
            <person name="Antonio M."/>
            <person name="Oren A."/>
            <person name="Chaudhuri R.R."/>
            <person name="La Ragione R."/>
            <person name="Hildebrand F."/>
            <person name="Pallen M.J."/>
        </authorList>
    </citation>
    <scope>NUCLEOTIDE SEQUENCE</scope>
    <source>
        <strain evidence="2">11300</strain>
    </source>
</reference>